<keyword evidence="5" id="KW-0804">Transcription</keyword>
<reference evidence="9 10" key="1">
    <citation type="journal article" date="2014" name="Nat. Commun.">
        <title>Multiple recent horizontal transfers of a large genomic region in cheese making fungi.</title>
        <authorList>
            <person name="Cheeseman K."/>
            <person name="Ropars J."/>
            <person name="Renault P."/>
            <person name="Dupont J."/>
            <person name="Gouzy J."/>
            <person name="Branca A."/>
            <person name="Abraham A.L."/>
            <person name="Ceppi M."/>
            <person name="Conseiller E."/>
            <person name="Debuchy R."/>
            <person name="Malagnac F."/>
            <person name="Goarin A."/>
            <person name="Silar P."/>
            <person name="Lacoste S."/>
            <person name="Sallet E."/>
            <person name="Bensimon A."/>
            <person name="Giraud T."/>
            <person name="Brygoo Y."/>
        </authorList>
    </citation>
    <scope>NUCLEOTIDE SEQUENCE [LARGE SCALE GENOMIC DNA]</scope>
    <source>
        <strain evidence="10">FM 013</strain>
    </source>
</reference>
<dbReference type="PROSITE" id="PS50048">
    <property type="entry name" value="ZN2_CY6_FUNGAL_2"/>
    <property type="match status" value="1"/>
</dbReference>
<feature type="compositionally biased region" description="Polar residues" evidence="7">
    <location>
        <begin position="64"/>
        <end position="80"/>
    </location>
</feature>
<dbReference type="InterPro" id="IPR001138">
    <property type="entry name" value="Zn2Cys6_DnaBD"/>
</dbReference>
<keyword evidence="2" id="KW-0862">Zinc</keyword>
<evidence type="ECO:0000313" key="10">
    <source>
        <dbReference type="Proteomes" id="UP000053732"/>
    </source>
</evidence>
<dbReference type="EMBL" id="HG793163">
    <property type="protein sequence ID" value="CRL28758.1"/>
    <property type="molecule type" value="Genomic_DNA"/>
</dbReference>
<dbReference type="GO" id="GO:0005634">
    <property type="term" value="C:nucleus"/>
    <property type="evidence" value="ECO:0007669"/>
    <property type="project" value="TreeGrafter"/>
</dbReference>
<feature type="compositionally biased region" description="Low complexity" evidence="7">
    <location>
        <begin position="98"/>
        <end position="110"/>
    </location>
</feature>
<keyword evidence="6" id="KW-0539">Nucleus</keyword>
<evidence type="ECO:0000259" key="8">
    <source>
        <dbReference type="PROSITE" id="PS50048"/>
    </source>
</evidence>
<dbReference type="PANTHER" id="PTHR31944">
    <property type="entry name" value="HEME-RESPONSIVE ZINC FINGER TRANSCRIPTION FACTOR HAP1"/>
    <property type="match status" value="1"/>
</dbReference>
<gene>
    <name evidence="9" type="ORF">PCAMFM013_S030g000045</name>
</gene>
<dbReference type="InterPro" id="IPR051430">
    <property type="entry name" value="Fungal_TF_Env_Response"/>
</dbReference>
<dbReference type="SUPFAM" id="SSF57701">
    <property type="entry name" value="Zn2/Cys6 DNA-binding domain"/>
    <property type="match status" value="1"/>
</dbReference>
<dbReference type="InterPro" id="IPR036864">
    <property type="entry name" value="Zn2-C6_fun-type_DNA-bd_sf"/>
</dbReference>
<keyword evidence="3" id="KW-0805">Transcription regulation</keyword>
<dbReference type="AlphaFoldDB" id="A0A0G4PRG7"/>
<name>A0A0G4PRG7_PENC3</name>
<dbReference type="GO" id="GO:0001228">
    <property type="term" value="F:DNA-binding transcription activator activity, RNA polymerase II-specific"/>
    <property type="evidence" value="ECO:0007669"/>
    <property type="project" value="TreeGrafter"/>
</dbReference>
<accession>A0A0G4PRG7</accession>
<dbReference type="CDD" id="cd00067">
    <property type="entry name" value="GAL4"/>
    <property type="match status" value="1"/>
</dbReference>
<dbReference type="Pfam" id="PF00172">
    <property type="entry name" value="Zn_clus"/>
    <property type="match status" value="1"/>
</dbReference>
<organism evidence="9 10">
    <name type="scientific">Penicillium camemberti (strain FM 013)</name>
    <dbReference type="NCBI Taxonomy" id="1429867"/>
    <lineage>
        <taxon>Eukaryota</taxon>
        <taxon>Fungi</taxon>
        <taxon>Dikarya</taxon>
        <taxon>Ascomycota</taxon>
        <taxon>Pezizomycotina</taxon>
        <taxon>Eurotiomycetes</taxon>
        <taxon>Eurotiomycetidae</taxon>
        <taxon>Eurotiales</taxon>
        <taxon>Aspergillaceae</taxon>
        <taxon>Penicillium</taxon>
    </lineage>
</organism>
<evidence type="ECO:0000256" key="2">
    <source>
        <dbReference type="ARBA" id="ARBA00022833"/>
    </source>
</evidence>
<evidence type="ECO:0000313" key="9">
    <source>
        <dbReference type="EMBL" id="CRL28758.1"/>
    </source>
</evidence>
<dbReference type="GO" id="GO:0008270">
    <property type="term" value="F:zinc ion binding"/>
    <property type="evidence" value="ECO:0007669"/>
    <property type="project" value="InterPro"/>
</dbReference>
<keyword evidence="4" id="KW-0238">DNA-binding</keyword>
<dbReference type="SMART" id="SM00066">
    <property type="entry name" value="GAL4"/>
    <property type="match status" value="1"/>
</dbReference>
<proteinExistence type="predicted"/>
<protein>
    <submittedName>
        <fullName evidence="9">Fungal transcriptional regulatory protein, N-terminal</fullName>
    </submittedName>
</protein>
<evidence type="ECO:0000256" key="5">
    <source>
        <dbReference type="ARBA" id="ARBA00023163"/>
    </source>
</evidence>
<keyword evidence="1" id="KW-0479">Metal-binding</keyword>
<dbReference type="InterPro" id="IPR007219">
    <property type="entry name" value="XnlR_reg_dom"/>
</dbReference>
<evidence type="ECO:0000256" key="6">
    <source>
        <dbReference type="ARBA" id="ARBA00023242"/>
    </source>
</evidence>
<evidence type="ECO:0000256" key="7">
    <source>
        <dbReference type="SAM" id="MobiDB-lite"/>
    </source>
</evidence>
<feature type="domain" description="Zn(2)-C6 fungal-type" evidence="8">
    <location>
        <begin position="17"/>
        <end position="46"/>
    </location>
</feature>
<evidence type="ECO:0000256" key="3">
    <source>
        <dbReference type="ARBA" id="ARBA00023015"/>
    </source>
</evidence>
<evidence type="ECO:0000256" key="4">
    <source>
        <dbReference type="ARBA" id="ARBA00023125"/>
    </source>
</evidence>
<dbReference type="PROSITE" id="PS00463">
    <property type="entry name" value="ZN2_CY6_FUNGAL_1"/>
    <property type="match status" value="1"/>
</dbReference>
<dbReference type="Gene3D" id="4.10.240.10">
    <property type="entry name" value="Zn(2)-C6 fungal-type DNA-binding domain"/>
    <property type="match status" value="1"/>
</dbReference>
<feature type="region of interest" description="Disordered" evidence="7">
    <location>
        <begin position="51"/>
        <end position="132"/>
    </location>
</feature>
<keyword evidence="10" id="KW-1185">Reference proteome</keyword>
<sequence length="749" mass="84701">MESQESQPRRRRRPARSCIECRRRKIRCDRNDPCTRCVSVHIRCTYKLYGDQTRSPPQFLEGTSRYSTQCAPQSSPSSHLQPIRESIPSRDHGQPLEPRTTATRTPTPARAPHHGSAFPGQIHNEQQRRVQNSESTITDLLQRVQSLEQSSAQTPLHDLSETGREIFGRPSQSEDLQWIFTKTRVMRWSLWMATAKEFEPFLAFYTEATGKGKGETFRGAETKSLLVQVGDLLRKCKHTARSIKTWRPSRSLSNSQLDLELPSREISDMMVTLYLKSFESTHRILHIPSLWDDYQRYWDDPHNASNELRLKILLVIGIGSSLHNQENTDIGFRKSVHRWVYAAQAWLSGPLEKDRLSVSALQIDCLAIIARQIFSIGADLVWTSMGSLVHKAMQINLHRDPKHLSRISVLQAEIRRRLWATIIEMTAQSSLDSAMPANIPESDTEAPSNINDDEINETTMVLHPHSKGTYTATSFQILLLESLPVRLRILRLLTSLNTQISYLDVLALSSELSNASREYHSFMKQNQSSSITPFHRNLLDYLVRRFMIPLHCHFTNKARTNPLFTFSLKVSLETAMTIMSPEPDEGFYKLMVNGGGLFREGIWCAMSIIAIELLAQLEAQHIDGTLHRNFDYIMLLKQSANNMGTLSSERFRHGETNIKGHMFLSMILAKVEAVQTGADGELSIARSAKDSLEFCHGLLLAQTDSSLLGIPNNAGFSSGSSLDDGPEGPDSGYDLDLDWDFLLPDAGFP</sequence>
<dbReference type="Proteomes" id="UP000053732">
    <property type="component" value="Unassembled WGS sequence"/>
</dbReference>
<dbReference type="CDD" id="cd12148">
    <property type="entry name" value="fungal_TF_MHR"/>
    <property type="match status" value="1"/>
</dbReference>
<dbReference type="PANTHER" id="PTHR31944:SF131">
    <property type="entry name" value="HEME-RESPONSIVE ZINC FINGER TRANSCRIPTION FACTOR HAP1"/>
    <property type="match status" value="1"/>
</dbReference>
<dbReference type="GO" id="GO:0000978">
    <property type="term" value="F:RNA polymerase II cis-regulatory region sequence-specific DNA binding"/>
    <property type="evidence" value="ECO:0007669"/>
    <property type="project" value="TreeGrafter"/>
</dbReference>
<dbReference type="Pfam" id="PF04082">
    <property type="entry name" value="Fungal_trans"/>
    <property type="match status" value="1"/>
</dbReference>
<evidence type="ECO:0000256" key="1">
    <source>
        <dbReference type="ARBA" id="ARBA00022723"/>
    </source>
</evidence>